<dbReference type="SUPFAM" id="SSF53850">
    <property type="entry name" value="Periplasmic binding protein-like II"/>
    <property type="match status" value="1"/>
</dbReference>
<evidence type="ECO:0000313" key="3">
    <source>
        <dbReference type="Proteomes" id="UP000199392"/>
    </source>
</evidence>
<dbReference type="Gene3D" id="3.40.190.10">
    <property type="entry name" value="Periplasmic binding protein-like II"/>
    <property type="match status" value="2"/>
</dbReference>
<accession>A0A1I6VWY1</accession>
<keyword evidence="3" id="KW-1185">Reference proteome</keyword>
<dbReference type="STRING" id="311180.SAMN04488050_113105"/>
<dbReference type="InterPro" id="IPR006059">
    <property type="entry name" value="SBP"/>
</dbReference>
<keyword evidence="1" id="KW-0732">Signal</keyword>
<gene>
    <name evidence="2" type="ORF">SAMN04488050_113105</name>
</gene>
<evidence type="ECO:0000313" key="2">
    <source>
        <dbReference type="EMBL" id="SFT18189.1"/>
    </source>
</evidence>
<reference evidence="3" key="1">
    <citation type="submission" date="2016-10" db="EMBL/GenBank/DDBJ databases">
        <authorList>
            <person name="Varghese N."/>
            <person name="Submissions S."/>
        </authorList>
    </citation>
    <scope>NUCLEOTIDE SEQUENCE [LARGE SCALE GENOMIC DNA]</scope>
    <source>
        <strain evidence="3">DSM 26894</strain>
    </source>
</reference>
<evidence type="ECO:0000256" key="1">
    <source>
        <dbReference type="ARBA" id="ARBA00022729"/>
    </source>
</evidence>
<dbReference type="Proteomes" id="UP000199392">
    <property type="component" value="Unassembled WGS sequence"/>
</dbReference>
<sequence>MNSHFQNDCVEILKERQARGQISRRQMLQGLGALMGTTAIGLGARGAHAETGKLVFVNWGGDALDAMDEAFGKPFTAETGIKVLYDGSGPTEGAIIAQAKGGNPTWDLVDAEPFSAQALGRQGMIEPIDYDIVDPAKQREGFQWEYSSSCYFYSYVIAYDATQFDTPPTSLADFFDAEKFPGKRAMYKWGAGMWEAALLADGVAPEDLYPLDLDRAHKKIEGFKEHIGAFWGGGAESQSLLLNGDVSMALIWNTRASLLHKDTEGEITFTWDDGIIGPGGIAVVKGNPGGTEAAMRYIAATQEPERQVVLFQMLGNGPSNPAADALIPQEERKFNPMDPENLPKQTALDMDWYEKNYSTALDAYLQIISA</sequence>
<dbReference type="PANTHER" id="PTHR30222:SF2">
    <property type="entry name" value="ABC TRANSPORTER SUBSTRATE-BINDING PROTEIN"/>
    <property type="match status" value="1"/>
</dbReference>
<dbReference type="AlphaFoldDB" id="A0A1I6VWY1"/>
<dbReference type="PROSITE" id="PS51318">
    <property type="entry name" value="TAT"/>
    <property type="match status" value="1"/>
</dbReference>
<dbReference type="CDD" id="cd13589">
    <property type="entry name" value="PBP2_polyamine_RpCGA009"/>
    <property type="match status" value="1"/>
</dbReference>
<name>A0A1I6VWY1_9RHOB</name>
<dbReference type="PANTHER" id="PTHR30222">
    <property type="entry name" value="SPERMIDINE/PUTRESCINE-BINDING PERIPLASMIC PROTEIN"/>
    <property type="match status" value="1"/>
</dbReference>
<dbReference type="InterPro" id="IPR006311">
    <property type="entry name" value="TAT_signal"/>
</dbReference>
<dbReference type="RefSeq" id="WP_092429031.1">
    <property type="nucleotide sequence ID" value="NZ_FNCL01000013.1"/>
</dbReference>
<dbReference type="Pfam" id="PF13416">
    <property type="entry name" value="SBP_bac_8"/>
    <property type="match status" value="1"/>
</dbReference>
<dbReference type="EMBL" id="FOZW01000013">
    <property type="protein sequence ID" value="SFT18189.1"/>
    <property type="molecule type" value="Genomic_DNA"/>
</dbReference>
<proteinExistence type="predicted"/>
<organism evidence="2 3">
    <name type="scientific">Alloyangia pacifica</name>
    <dbReference type="NCBI Taxonomy" id="311180"/>
    <lineage>
        <taxon>Bacteria</taxon>
        <taxon>Pseudomonadati</taxon>
        <taxon>Pseudomonadota</taxon>
        <taxon>Alphaproteobacteria</taxon>
        <taxon>Rhodobacterales</taxon>
        <taxon>Roseobacteraceae</taxon>
        <taxon>Alloyangia</taxon>
    </lineage>
</organism>
<dbReference type="OrthoDB" id="7811527at2"/>
<protein>
    <submittedName>
        <fullName evidence="2">Putative spermidine/putrescine transport system substrate-binding protein</fullName>
    </submittedName>
</protein>